<gene>
    <name evidence="2" type="ORF">HJG63_010806</name>
</gene>
<name>A0A7J8INF4_ROUAE</name>
<feature type="region of interest" description="Disordered" evidence="1">
    <location>
        <begin position="202"/>
        <end position="227"/>
    </location>
</feature>
<dbReference type="Proteomes" id="UP000593571">
    <property type="component" value="Unassembled WGS sequence"/>
</dbReference>
<reference evidence="2 3" key="1">
    <citation type="journal article" date="2020" name="Nature">
        <title>Six reference-quality genomes reveal evolution of bat adaptations.</title>
        <authorList>
            <person name="Jebb D."/>
            <person name="Huang Z."/>
            <person name="Pippel M."/>
            <person name="Hughes G.M."/>
            <person name="Lavrichenko K."/>
            <person name="Devanna P."/>
            <person name="Winkler S."/>
            <person name="Jermiin L.S."/>
            <person name="Skirmuntt E.C."/>
            <person name="Katzourakis A."/>
            <person name="Burkitt-Gray L."/>
            <person name="Ray D.A."/>
            <person name="Sullivan K.A.M."/>
            <person name="Roscito J.G."/>
            <person name="Kirilenko B.M."/>
            <person name="Davalos L.M."/>
            <person name="Corthals A.P."/>
            <person name="Power M.L."/>
            <person name="Jones G."/>
            <person name="Ransome R.D."/>
            <person name="Dechmann D.K.N."/>
            <person name="Locatelli A.G."/>
            <person name="Puechmaille S.J."/>
            <person name="Fedrigo O."/>
            <person name="Jarvis E.D."/>
            <person name="Hiller M."/>
            <person name="Vernes S.C."/>
            <person name="Myers E.W."/>
            <person name="Teeling E.C."/>
        </authorList>
    </citation>
    <scope>NUCLEOTIDE SEQUENCE [LARGE SCALE GENOMIC DNA]</scope>
    <source>
        <strain evidence="2">MRouAeg1</strain>
        <tissue evidence="2">Muscle</tissue>
    </source>
</reference>
<proteinExistence type="predicted"/>
<dbReference type="AlphaFoldDB" id="A0A7J8INF4"/>
<protein>
    <submittedName>
        <fullName evidence="2">Uncharacterized protein</fullName>
    </submittedName>
</protein>
<sequence length="227" mass="24530">MRSRSNGTRIGGRGPWNHTQGQPQAQGEAEPLSQEPGQHCFPVPRSKTRLGKPEELARSSARRNPAAELEAKAGLTRRLSRSLGTAVRRQPRWQGRPAAAVGRPSPARGLGTGTSRCRGATEGFSCFPATPGLAGCSQVFPALHPQHTHARTRTHTRTRPAPTAGPHRRSPALRARPSARPPVRLPQRLCGQGWVTPGADRACAPGSEDTHKVQLQTAQTEFRNRNT</sequence>
<evidence type="ECO:0000313" key="2">
    <source>
        <dbReference type="EMBL" id="KAF6485675.1"/>
    </source>
</evidence>
<accession>A0A7J8INF4</accession>
<feature type="compositionally biased region" description="Basic residues" evidence="1">
    <location>
        <begin position="148"/>
        <end position="158"/>
    </location>
</feature>
<feature type="region of interest" description="Disordered" evidence="1">
    <location>
        <begin position="148"/>
        <end position="186"/>
    </location>
</feature>
<dbReference type="EMBL" id="JACASE010000003">
    <property type="protein sequence ID" value="KAF6485675.1"/>
    <property type="molecule type" value="Genomic_DNA"/>
</dbReference>
<comment type="caution">
    <text evidence="2">The sequence shown here is derived from an EMBL/GenBank/DDBJ whole genome shotgun (WGS) entry which is preliminary data.</text>
</comment>
<keyword evidence="3" id="KW-1185">Reference proteome</keyword>
<evidence type="ECO:0000313" key="3">
    <source>
        <dbReference type="Proteomes" id="UP000593571"/>
    </source>
</evidence>
<organism evidence="2 3">
    <name type="scientific">Rousettus aegyptiacus</name>
    <name type="common">Egyptian fruit bat</name>
    <name type="synonym">Pteropus aegyptiacus</name>
    <dbReference type="NCBI Taxonomy" id="9407"/>
    <lineage>
        <taxon>Eukaryota</taxon>
        <taxon>Metazoa</taxon>
        <taxon>Chordata</taxon>
        <taxon>Craniata</taxon>
        <taxon>Vertebrata</taxon>
        <taxon>Euteleostomi</taxon>
        <taxon>Mammalia</taxon>
        <taxon>Eutheria</taxon>
        <taxon>Laurasiatheria</taxon>
        <taxon>Chiroptera</taxon>
        <taxon>Yinpterochiroptera</taxon>
        <taxon>Pteropodoidea</taxon>
        <taxon>Pteropodidae</taxon>
        <taxon>Rousettinae</taxon>
        <taxon>Rousettus</taxon>
    </lineage>
</organism>
<evidence type="ECO:0000256" key="1">
    <source>
        <dbReference type="SAM" id="MobiDB-lite"/>
    </source>
</evidence>
<feature type="region of interest" description="Disordered" evidence="1">
    <location>
        <begin position="1"/>
        <end position="111"/>
    </location>
</feature>